<gene>
    <name evidence="3" type="ORF">RJT34_16523</name>
</gene>
<sequence>MLSANVVGNVLSQCYGCNELEDRCKKAEVMCMELGFELHEKKEHCEALEAKVKALEGETLAIEDELKVLRMLSEGLKREKEVRDGKEGEIKAIMDLAVENEADQLMIENEENGKIQENNPITNEGKGFDFLQNRVKVANFENKEIGANTPSDGIFGRSTVLDVLPDSKVAKQLTFITGESPSKKMAPSTTPIGAMLTSVSVVAIIDSDDEPNITQNPVIVRQGSENIFVSTCIAAEGKNSHSSGALNNKESLEGEDLSFVVTPKRKRSCNVVTSESESDDDNNYNVPICKLKRKTMPLPEVSTDQVRPDLSSSLPATISEDDKVAATVMTRHHRRLLPLRKYMSKSQDDKISSCRPHRVKHQQSIQTNGDESGDDLSYSEEENMSDFIVDDSDVSDSEVTSSKSEEVSYYDVDSDSSYSQDVKDNNVDSNSQDVSDEDMDFGFSKLDAHRGSTLGEFLTDGDPDGDIKKSVEELEEFEPEAVEIYRSLAIHYSKQL</sequence>
<evidence type="ECO:0000256" key="1">
    <source>
        <dbReference type="SAM" id="Coils"/>
    </source>
</evidence>
<feature type="compositionally biased region" description="Low complexity" evidence="2">
    <location>
        <begin position="397"/>
        <end position="419"/>
    </location>
</feature>
<comment type="caution">
    <text evidence="3">The sequence shown here is derived from an EMBL/GenBank/DDBJ whole genome shotgun (WGS) entry which is preliminary data.</text>
</comment>
<keyword evidence="4" id="KW-1185">Reference proteome</keyword>
<protein>
    <submittedName>
        <fullName evidence="3">Uncharacterized protein</fullName>
    </submittedName>
</protein>
<evidence type="ECO:0000256" key="2">
    <source>
        <dbReference type="SAM" id="MobiDB-lite"/>
    </source>
</evidence>
<feature type="region of interest" description="Disordered" evidence="2">
    <location>
        <begin position="339"/>
        <end position="439"/>
    </location>
</feature>
<evidence type="ECO:0000313" key="4">
    <source>
        <dbReference type="Proteomes" id="UP001359559"/>
    </source>
</evidence>
<dbReference type="PANTHER" id="PTHR34380">
    <property type="entry name" value="BNAA03G12380D PROTEIN"/>
    <property type="match status" value="1"/>
</dbReference>
<dbReference type="Proteomes" id="UP001359559">
    <property type="component" value="Unassembled WGS sequence"/>
</dbReference>
<keyword evidence="1" id="KW-0175">Coiled coil</keyword>
<reference evidence="3 4" key="1">
    <citation type="submission" date="2024-01" db="EMBL/GenBank/DDBJ databases">
        <title>The genomes of 5 underutilized Papilionoideae crops provide insights into root nodulation and disease resistance.</title>
        <authorList>
            <person name="Yuan L."/>
        </authorList>
    </citation>
    <scope>NUCLEOTIDE SEQUENCE [LARGE SCALE GENOMIC DNA]</scope>
    <source>
        <strain evidence="3">LY-2023</strain>
        <tissue evidence="3">Leaf</tissue>
    </source>
</reference>
<feature type="coiled-coil region" evidence="1">
    <location>
        <begin position="38"/>
        <end position="65"/>
    </location>
</feature>
<feature type="compositionally biased region" description="Acidic residues" evidence="2">
    <location>
        <begin position="371"/>
        <end position="396"/>
    </location>
</feature>
<evidence type="ECO:0000313" key="3">
    <source>
        <dbReference type="EMBL" id="KAK7293651.1"/>
    </source>
</evidence>
<dbReference type="PANTHER" id="PTHR34380:SF1">
    <property type="entry name" value="OS01G0221300 PROTEIN"/>
    <property type="match status" value="1"/>
</dbReference>
<organism evidence="3 4">
    <name type="scientific">Clitoria ternatea</name>
    <name type="common">Butterfly pea</name>
    <dbReference type="NCBI Taxonomy" id="43366"/>
    <lineage>
        <taxon>Eukaryota</taxon>
        <taxon>Viridiplantae</taxon>
        <taxon>Streptophyta</taxon>
        <taxon>Embryophyta</taxon>
        <taxon>Tracheophyta</taxon>
        <taxon>Spermatophyta</taxon>
        <taxon>Magnoliopsida</taxon>
        <taxon>eudicotyledons</taxon>
        <taxon>Gunneridae</taxon>
        <taxon>Pentapetalae</taxon>
        <taxon>rosids</taxon>
        <taxon>fabids</taxon>
        <taxon>Fabales</taxon>
        <taxon>Fabaceae</taxon>
        <taxon>Papilionoideae</taxon>
        <taxon>50 kb inversion clade</taxon>
        <taxon>NPAAA clade</taxon>
        <taxon>indigoferoid/millettioid clade</taxon>
        <taxon>Phaseoleae</taxon>
        <taxon>Clitoria</taxon>
    </lineage>
</organism>
<name>A0AAN9J8M0_CLITE</name>
<dbReference type="EMBL" id="JAYKXN010000004">
    <property type="protein sequence ID" value="KAK7293651.1"/>
    <property type="molecule type" value="Genomic_DNA"/>
</dbReference>
<accession>A0AAN9J8M0</accession>
<proteinExistence type="predicted"/>
<dbReference type="AlphaFoldDB" id="A0AAN9J8M0"/>